<dbReference type="Pfam" id="PF02386">
    <property type="entry name" value="TrkH"/>
    <property type="match status" value="1"/>
</dbReference>
<name>A0A8H3FEB2_9LECA</name>
<dbReference type="InterPro" id="IPR003445">
    <property type="entry name" value="Cat_transpt"/>
</dbReference>
<keyword evidence="8 10" id="KW-0406">Ion transport</keyword>
<dbReference type="AlphaFoldDB" id="A0A8H3FEB2"/>
<dbReference type="GO" id="GO:0030007">
    <property type="term" value="P:intracellular potassium ion homeostasis"/>
    <property type="evidence" value="ECO:0007669"/>
    <property type="project" value="UniProtKB-UniRule"/>
</dbReference>
<keyword evidence="13" id="KW-1185">Reference proteome</keyword>
<feature type="compositionally biased region" description="Basic and acidic residues" evidence="11">
    <location>
        <begin position="254"/>
        <end position="270"/>
    </location>
</feature>
<dbReference type="OrthoDB" id="9999863at2759"/>
<feature type="compositionally biased region" description="Basic and acidic residues" evidence="11">
    <location>
        <begin position="156"/>
        <end position="177"/>
    </location>
</feature>
<evidence type="ECO:0000256" key="4">
    <source>
        <dbReference type="ARBA" id="ARBA00022538"/>
    </source>
</evidence>
<evidence type="ECO:0000313" key="13">
    <source>
        <dbReference type="Proteomes" id="UP000664521"/>
    </source>
</evidence>
<dbReference type="InterPro" id="IPR015958">
    <property type="entry name" value="Trk1_fungi"/>
</dbReference>
<evidence type="ECO:0000256" key="8">
    <source>
        <dbReference type="ARBA" id="ARBA00023065"/>
    </source>
</evidence>
<dbReference type="PANTHER" id="PTHR31064">
    <property type="entry name" value="POTASSIUM TRANSPORT PROTEIN DDB_G0292412-RELATED"/>
    <property type="match status" value="1"/>
</dbReference>
<feature type="transmembrane region" description="Helical" evidence="10">
    <location>
        <begin position="641"/>
        <end position="658"/>
    </location>
</feature>
<comment type="subcellular location">
    <subcellularLocation>
        <location evidence="1">Membrane</location>
        <topology evidence="1">Multi-pass membrane protein</topology>
    </subcellularLocation>
</comment>
<feature type="region of interest" description="Disordered" evidence="11">
    <location>
        <begin position="156"/>
        <end position="207"/>
    </location>
</feature>
<dbReference type="InterPro" id="IPR004773">
    <property type="entry name" value="K/Na_transp_Trk1/HKT1"/>
</dbReference>
<feature type="compositionally biased region" description="Basic and acidic residues" evidence="11">
    <location>
        <begin position="781"/>
        <end position="793"/>
    </location>
</feature>
<dbReference type="GO" id="GO:1990573">
    <property type="term" value="P:potassium ion import across plasma membrane"/>
    <property type="evidence" value="ECO:0007669"/>
    <property type="project" value="TreeGrafter"/>
</dbReference>
<keyword evidence="7 10" id="KW-1133">Transmembrane helix</keyword>
<dbReference type="GO" id="GO:0005886">
    <property type="term" value="C:plasma membrane"/>
    <property type="evidence" value="ECO:0007669"/>
    <property type="project" value="InterPro"/>
</dbReference>
<dbReference type="PANTHER" id="PTHR31064:SF30">
    <property type="entry name" value="HIGH-AFFINITY POTASSIUM TRANSPORT PROTEIN-RELATED"/>
    <property type="match status" value="1"/>
</dbReference>
<organism evidence="12 13">
    <name type="scientific">Heterodermia speciosa</name>
    <dbReference type="NCBI Taxonomy" id="116794"/>
    <lineage>
        <taxon>Eukaryota</taxon>
        <taxon>Fungi</taxon>
        <taxon>Dikarya</taxon>
        <taxon>Ascomycota</taxon>
        <taxon>Pezizomycotina</taxon>
        <taxon>Lecanoromycetes</taxon>
        <taxon>OSLEUM clade</taxon>
        <taxon>Lecanoromycetidae</taxon>
        <taxon>Caliciales</taxon>
        <taxon>Physciaceae</taxon>
        <taxon>Heterodermia</taxon>
    </lineage>
</organism>
<feature type="transmembrane region" description="Helical" evidence="10">
    <location>
        <begin position="586"/>
        <end position="603"/>
    </location>
</feature>
<sequence>MKAHNPLRAITGLNTVRLNFITIHYLYIVFLAIVGSVLLYPAGGMDYIDALFFASGCSTQSGLNTININDLSLYQQIVFYFLTMIATPIFINTIVVFVRLYWFERRFQHIVNEARNLRRTRSKSRTKTEMLDVPDIEFKERGVDARDIVVLHSADTRKSDRAMGEGHKPLDPVKEMESETPTASSSSSGETPKPWRIKPEEQPQHLPIFNREVTFADQRDDLDGLDSPMPRLPQRLSPEQHIAFLENQRNPKDKAMLRIPGPRDFDRGETPEPLVLSEDGEPLREQITSPVNRKGPAPEIPIKRSITIEDPKQPRLRIDSTTLSKHKTNNTDVPSVTPAEDQSAISRFRSRTGTFQRLGRSNTTQERDPMPYLSWQPTIGRNSAFVDLTEEQREELGGIEYRSLKTLAIVLVYRWGSIVSSDGASRTWWGIFTPASMFNDLGFTLTPDSMISFQKAIIPLLFGSFLIIIGNTGFPCMLRFIIWSSSLFVPRDSGLWEELRFLLDHPRRCFTLLFPTHATWWLFWILVILNGVDLVLFIILDLGDDTVTSINPAGYRVLNGLFQAASTRTAGFASTNLANLHPAIQVSYLIMMYISVFPIAISIRRTNVYEEKSLGIYGSLSEEKEDENEPSYVGAHLRRQLSFDLWYIFLGLFIIAIAEGKNIQNTNDYAFTMYSVLFEIVSAYGTVGLSLGYPNVDTSFSAQFKVVSKLVIIAMQIRGRHRGLPYELDRAILLPSDSLHQKEDADASKRMLQRRPSNLSQMEVISDAMSHQPTRGSATGRDQEHSSPVDLRKTGTHTSHGSHGSHAKTGLGAIMAGLAAGPHLPHHESNSSMGA</sequence>
<keyword evidence="9 10" id="KW-0472">Membrane</keyword>
<protein>
    <recommendedName>
        <fullName evidence="10">Potassium transport protein</fullName>
    </recommendedName>
</protein>
<evidence type="ECO:0000256" key="2">
    <source>
        <dbReference type="ARBA" id="ARBA00009137"/>
    </source>
</evidence>
<evidence type="ECO:0000256" key="6">
    <source>
        <dbReference type="ARBA" id="ARBA00022958"/>
    </source>
</evidence>
<dbReference type="NCBIfam" id="TIGR00934">
    <property type="entry name" value="2a38euk"/>
    <property type="match status" value="1"/>
</dbReference>
<gene>
    <name evidence="12" type="primary">TRK1</name>
    <name evidence="12" type="ORF">HETSPECPRED_005212</name>
</gene>
<keyword evidence="4 10" id="KW-0633">Potassium transport</keyword>
<evidence type="ECO:0000256" key="3">
    <source>
        <dbReference type="ARBA" id="ARBA00022448"/>
    </source>
</evidence>
<reference evidence="12" key="1">
    <citation type="submission" date="2021-03" db="EMBL/GenBank/DDBJ databases">
        <authorList>
            <person name="Tagirdzhanova G."/>
        </authorList>
    </citation>
    <scope>NUCLEOTIDE SEQUENCE</scope>
</reference>
<accession>A0A8H3FEB2</accession>
<evidence type="ECO:0000256" key="11">
    <source>
        <dbReference type="SAM" id="MobiDB-lite"/>
    </source>
</evidence>
<feature type="transmembrane region" description="Helical" evidence="10">
    <location>
        <begin position="460"/>
        <end position="482"/>
    </location>
</feature>
<evidence type="ECO:0000256" key="7">
    <source>
        <dbReference type="ARBA" id="ARBA00022989"/>
    </source>
</evidence>
<dbReference type="Proteomes" id="UP000664521">
    <property type="component" value="Unassembled WGS sequence"/>
</dbReference>
<dbReference type="InterPro" id="IPR051143">
    <property type="entry name" value="TrkH_K-transport"/>
</dbReference>
<keyword evidence="5 10" id="KW-0812">Transmembrane</keyword>
<feature type="transmembrane region" description="Helical" evidence="10">
    <location>
        <begin position="77"/>
        <end position="102"/>
    </location>
</feature>
<feature type="region of interest" description="Disordered" evidence="11">
    <location>
        <begin position="254"/>
        <end position="276"/>
    </location>
</feature>
<proteinExistence type="inferred from homology"/>
<keyword evidence="3 10" id="KW-0813">Transport</keyword>
<dbReference type="GO" id="GO:0140107">
    <property type="term" value="F:high-affinity potassium ion transmembrane transporter activity"/>
    <property type="evidence" value="ECO:0007669"/>
    <property type="project" value="TreeGrafter"/>
</dbReference>
<evidence type="ECO:0000313" key="12">
    <source>
        <dbReference type="EMBL" id="CAF9922999.1"/>
    </source>
</evidence>
<comment type="similarity">
    <text evidence="2 10">Belongs to the TrkH potassium transport family.</text>
</comment>
<feature type="transmembrane region" description="Helical" evidence="10">
    <location>
        <begin position="21"/>
        <end position="42"/>
    </location>
</feature>
<dbReference type="EMBL" id="CAJPDS010000032">
    <property type="protein sequence ID" value="CAF9922999.1"/>
    <property type="molecule type" value="Genomic_DNA"/>
</dbReference>
<feature type="region of interest" description="Disordered" evidence="11">
    <location>
        <begin position="769"/>
        <end position="808"/>
    </location>
</feature>
<keyword evidence="6 10" id="KW-0630">Potassium</keyword>
<dbReference type="PIRSF" id="PIRSF002450">
    <property type="entry name" value="K+_transpter_TRK"/>
    <property type="match status" value="1"/>
</dbReference>
<feature type="compositionally biased region" description="Low complexity" evidence="11">
    <location>
        <begin position="796"/>
        <end position="808"/>
    </location>
</feature>
<evidence type="ECO:0000256" key="9">
    <source>
        <dbReference type="ARBA" id="ARBA00023136"/>
    </source>
</evidence>
<evidence type="ECO:0000256" key="5">
    <source>
        <dbReference type="ARBA" id="ARBA00022692"/>
    </source>
</evidence>
<feature type="compositionally biased region" description="Low complexity" evidence="11">
    <location>
        <begin position="179"/>
        <end position="194"/>
    </location>
</feature>
<comment type="caution">
    <text evidence="12">The sequence shown here is derived from an EMBL/GenBank/DDBJ whole genome shotgun (WGS) entry which is preliminary data.</text>
</comment>
<evidence type="ECO:0000256" key="1">
    <source>
        <dbReference type="ARBA" id="ARBA00004141"/>
    </source>
</evidence>
<evidence type="ECO:0000256" key="10">
    <source>
        <dbReference type="PIRNR" id="PIRNR002450"/>
    </source>
</evidence>
<feature type="transmembrane region" description="Helical" evidence="10">
    <location>
        <begin position="670"/>
        <end position="693"/>
    </location>
</feature>
<feature type="transmembrane region" description="Helical" evidence="10">
    <location>
        <begin position="520"/>
        <end position="540"/>
    </location>
</feature>